<protein>
    <submittedName>
        <fullName evidence="7">Tetrathionate reductase complex: response regulator</fullName>
    </submittedName>
</protein>
<dbReference type="PANTHER" id="PTHR44688:SF16">
    <property type="entry name" value="DNA-BINDING TRANSCRIPTIONAL ACTIVATOR DEVR_DOSR"/>
    <property type="match status" value="1"/>
</dbReference>
<gene>
    <name evidence="7" type="ORF">VCR4J5_200143</name>
</gene>
<evidence type="ECO:0000256" key="2">
    <source>
        <dbReference type="ARBA" id="ARBA00023125"/>
    </source>
</evidence>
<evidence type="ECO:0000259" key="5">
    <source>
        <dbReference type="PROSITE" id="PS50043"/>
    </source>
</evidence>
<dbReference type="Pfam" id="PF00196">
    <property type="entry name" value="GerE"/>
    <property type="match status" value="1"/>
</dbReference>
<keyword evidence="3" id="KW-0804">Transcription</keyword>
<feature type="domain" description="HTH luxR-type" evidence="5">
    <location>
        <begin position="140"/>
        <end position="205"/>
    </location>
</feature>
<dbReference type="CDD" id="cd06170">
    <property type="entry name" value="LuxR_C_like"/>
    <property type="match status" value="1"/>
</dbReference>
<evidence type="ECO:0000256" key="3">
    <source>
        <dbReference type="ARBA" id="ARBA00023163"/>
    </source>
</evidence>
<dbReference type="PROSITE" id="PS50110">
    <property type="entry name" value="RESPONSE_REGULATORY"/>
    <property type="match status" value="1"/>
</dbReference>
<dbReference type="InterPro" id="IPR001789">
    <property type="entry name" value="Sig_transdc_resp-reg_receiver"/>
</dbReference>
<proteinExistence type="predicted"/>
<dbReference type="SUPFAM" id="SSF52172">
    <property type="entry name" value="CheY-like"/>
    <property type="match status" value="1"/>
</dbReference>
<dbReference type="PROSITE" id="PS50043">
    <property type="entry name" value="HTH_LUXR_2"/>
    <property type="match status" value="1"/>
</dbReference>
<dbReference type="EMBL" id="CCJX01000103">
    <property type="protein sequence ID" value="CDT33421.1"/>
    <property type="molecule type" value="Genomic_DNA"/>
</dbReference>
<dbReference type="Gene3D" id="1.10.10.10">
    <property type="entry name" value="Winged helix-like DNA-binding domain superfamily/Winged helix DNA-binding domain"/>
    <property type="match status" value="1"/>
</dbReference>
<keyword evidence="1" id="KW-0805">Transcription regulation</keyword>
<evidence type="ECO:0000256" key="1">
    <source>
        <dbReference type="ARBA" id="ARBA00023015"/>
    </source>
</evidence>
<dbReference type="Pfam" id="PF00072">
    <property type="entry name" value="Response_reg"/>
    <property type="match status" value="1"/>
</dbReference>
<keyword evidence="8" id="KW-1185">Reference proteome</keyword>
<dbReference type="InterPro" id="IPR011006">
    <property type="entry name" value="CheY-like_superfamily"/>
</dbReference>
<comment type="caution">
    <text evidence="7">The sequence shown here is derived from an EMBL/GenBank/DDBJ whole genome shotgun (WGS) entry which is preliminary data.</text>
</comment>
<evidence type="ECO:0000313" key="8">
    <source>
        <dbReference type="Proteomes" id="UP000049077"/>
    </source>
</evidence>
<keyword evidence="4" id="KW-0597">Phosphoprotein</keyword>
<keyword evidence="2" id="KW-0238">DNA-binding</keyword>
<dbReference type="CDD" id="cd17537">
    <property type="entry name" value="REC_FixJ"/>
    <property type="match status" value="1"/>
</dbReference>
<dbReference type="SMART" id="SM00448">
    <property type="entry name" value="REC"/>
    <property type="match status" value="1"/>
</dbReference>
<feature type="modified residue" description="4-aspartylphosphate" evidence="4">
    <location>
        <position position="63"/>
    </location>
</feature>
<evidence type="ECO:0000256" key="4">
    <source>
        <dbReference type="PROSITE-ProRule" id="PRU00169"/>
    </source>
</evidence>
<dbReference type="InterPro" id="IPR000792">
    <property type="entry name" value="Tscrpt_reg_LuxR_C"/>
</dbReference>
<dbReference type="InterPro" id="IPR036388">
    <property type="entry name" value="WH-like_DNA-bd_sf"/>
</dbReference>
<dbReference type="PANTHER" id="PTHR44688">
    <property type="entry name" value="DNA-BINDING TRANSCRIPTIONAL ACTIVATOR DEVR_DOSR"/>
    <property type="match status" value="1"/>
</dbReference>
<dbReference type="SMART" id="SM00421">
    <property type="entry name" value="HTH_LUXR"/>
    <property type="match status" value="1"/>
</dbReference>
<reference evidence="7 8" key="1">
    <citation type="submission" date="2014-06" db="EMBL/GenBank/DDBJ databases">
        <authorList>
            <person name="Le Roux F."/>
        </authorList>
    </citation>
    <scope>NUCLEOTIDE SEQUENCE [LARGE SCALE GENOMIC DNA]</scope>
    <source>
        <strain evidence="7 8">J5-4</strain>
    </source>
</reference>
<dbReference type="PROSITE" id="PS00622">
    <property type="entry name" value="HTH_LUXR_1"/>
    <property type="match status" value="1"/>
</dbReference>
<organism evidence="7 8">
    <name type="scientific">Vibrio crassostreae</name>
    <dbReference type="NCBI Taxonomy" id="246167"/>
    <lineage>
        <taxon>Bacteria</taxon>
        <taxon>Pseudomonadati</taxon>
        <taxon>Pseudomonadota</taxon>
        <taxon>Gammaproteobacteria</taxon>
        <taxon>Vibrionales</taxon>
        <taxon>Vibrionaceae</taxon>
        <taxon>Vibrio</taxon>
    </lineage>
</organism>
<evidence type="ECO:0000259" key="6">
    <source>
        <dbReference type="PROSITE" id="PS50110"/>
    </source>
</evidence>
<dbReference type="Gene3D" id="3.40.50.2300">
    <property type="match status" value="1"/>
</dbReference>
<dbReference type="InterPro" id="IPR016032">
    <property type="entry name" value="Sig_transdc_resp-reg_C-effctor"/>
</dbReference>
<accession>A0ABM9QU04</accession>
<sequence>MRNLVMSELHQTLPVYVVDDDESMRDSLVFLLEEHDFTVSAYEDGPSFLNSVDLSAPGCVVLDSRMPEMRGQQVHDLMVKAQSPLSVIYLTGHGDVPMAVEALQAGAVNFFQKPVKGSELAEAIKQGLDASEKHLHLNVYRQAYASLTEREIDILKQIIDGKRNQKIADELCIAMRTVEVHRASLMKKFSAKTVAELAYIYGQLTQP</sequence>
<dbReference type="Proteomes" id="UP000049077">
    <property type="component" value="Unassembled WGS sequence"/>
</dbReference>
<evidence type="ECO:0000313" key="7">
    <source>
        <dbReference type="EMBL" id="CDT33421.1"/>
    </source>
</evidence>
<dbReference type="PRINTS" id="PR00038">
    <property type="entry name" value="HTHLUXR"/>
</dbReference>
<feature type="domain" description="Response regulatory" evidence="6">
    <location>
        <begin position="14"/>
        <end position="128"/>
    </location>
</feature>
<name>A0ABM9QU04_9VIBR</name>
<dbReference type="SUPFAM" id="SSF46894">
    <property type="entry name" value="C-terminal effector domain of the bipartite response regulators"/>
    <property type="match status" value="1"/>
</dbReference>